<keyword evidence="6 14" id="KW-0460">Magnesium</keyword>
<evidence type="ECO:0000256" key="14">
    <source>
        <dbReference type="RuleBase" id="RU366042"/>
    </source>
</evidence>
<sequence length="408" mass="46614">MLPDQNGNCLAYRSECRNRYYFFSPIFNRCIHPSIVNPYMFIRQRIRLFSCSCGRLTQEYNKTLLSKTLGLKTDSGSITRCTVYDATGNASSVSSKTLKNELLLKHELLPRDLRKIDKGYDDIVPAILTRPSSILINVLHIRALIRSDKVILFNQGPSNSHTNTMFLNDLAAKLKTPTKEAGIPYEIRALEAIFISVVSNLQSEMKVNTMVIKGILTELEDHIDRIKLRYLLVQSKKLKQFHQKAALIRNLLEELLEQDDELAALYLSEKRSFHDHQEVEMLLESYLAHCDEIVQRVETYLSNVRTTEEIINIILDSNRNQLMLLGLRFSIGLLSFGGLIFVASLYGMNLENFVEEGDYWFWVIVGGSTTLCILVFAKGVKALGKLERVSMLGDDLKPLTQVRRTRNN</sequence>
<evidence type="ECO:0000256" key="10">
    <source>
        <dbReference type="ARBA" id="ARBA00023128"/>
    </source>
</evidence>
<dbReference type="EMBL" id="CP014585">
    <property type="protein sequence ID" value="ANZ75526.1"/>
    <property type="molecule type" value="Genomic_DNA"/>
</dbReference>
<comment type="subcellular location">
    <subcellularLocation>
        <location evidence="1 14">Mitochondrion inner membrane</location>
        <topology evidence="1 14">Multi-pass membrane protein</topology>
    </subcellularLocation>
</comment>
<evidence type="ECO:0000256" key="3">
    <source>
        <dbReference type="ARBA" id="ARBA00022448"/>
    </source>
</evidence>
<dbReference type="Gene3D" id="2.40.128.330">
    <property type="match status" value="1"/>
</dbReference>
<evidence type="ECO:0000256" key="12">
    <source>
        <dbReference type="ARBA" id="ARBA00037564"/>
    </source>
</evidence>
<evidence type="ECO:0000256" key="2">
    <source>
        <dbReference type="ARBA" id="ARBA00009765"/>
    </source>
</evidence>
<dbReference type="PANTHER" id="PTHR13890">
    <property type="entry name" value="RNA SPLICING PROTEIN MRS2, MITOCHONDRIAL"/>
    <property type="match status" value="1"/>
</dbReference>
<keyword evidence="5 14" id="KW-0999">Mitochondrion inner membrane</keyword>
<evidence type="ECO:0000313" key="15">
    <source>
        <dbReference type="EMBL" id="ANZ75526.1"/>
    </source>
</evidence>
<comment type="function">
    <text evidence="12">Mitochondrial inner membrane magnesium transporter required for mitochondrial magnesium homeostasis. Modulates the conductance of the MRS2 channel. Involved in the splicing of mRNA group II introns in mitochondria by affecting mitochondrial magnesium concentrations, which are critical for group II intron splicing.</text>
</comment>
<evidence type="ECO:0000256" key="1">
    <source>
        <dbReference type="ARBA" id="ARBA00004448"/>
    </source>
</evidence>
<name>A0A1B2JBW6_PICPA</name>
<dbReference type="OrthoDB" id="10251508at2759"/>
<dbReference type="GO" id="GO:0005743">
    <property type="term" value="C:mitochondrial inner membrane"/>
    <property type="evidence" value="ECO:0007669"/>
    <property type="project" value="UniProtKB-SubCell"/>
</dbReference>
<dbReference type="FunFam" id="2.40.128.330:FF:000002">
    <property type="entry name" value="Inner membrane magnesium transporter mrs2"/>
    <property type="match status" value="1"/>
</dbReference>
<evidence type="ECO:0000256" key="8">
    <source>
        <dbReference type="ARBA" id="ARBA00022989"/>
    </source>
</evidence>
<evidence type="ECO:0000256" key="9">
    <source>
        <dbReference type="ARBA" id="ARBA00023065"/>
    </source>
</evidence>
<organism evidence="15 16">
    <name type="scientific">Komagataella pastoris</name>
    <name type="common">Yeast</name>
    <name type="synonym">Pichia pastoris</name>
    <dbReference type="NCBI Taxonomy" id="4922"/>
    <lineage>
        <taxon>Eukaryota</taxon>
        <taxon>Fungi</taxon>
        <taxon>Dikarya</taxon>
        <taxon>Ascomycota</taxon>
        <taxon>Saccharomycotina</taxon>
        <taxon>Pichiomycetes</taxon>
        <taxon>Pichiales</taxon>
        <taxon>Pichiaceae</taxon>
        <taxon>Komagataella</taxon>
    </lineage>
</organism>
<dbReference type="GO" id="GO:0015095">
    <property type="term" value="F:magnesium ion transmembrane transporter activity"/>
    <property type="evidence" value="ECO:0007669"/>
    <property type="project" value="TreeGrafter"/>
</dbReference>
<evidence type="ECO:0000256" key="13">
    <source>
        <dbReference type="ARBA" id="ARBA00038721"/>
    </source>
</evidence>
<reference evidence="15 16" key="1">
    <citation type="submission" date="2016-02" db="EMBL/GenBank/DDBJ databases">
        <title>Comparative genomic and transcriptomic foundation for Pichia pastoris.</title>
        <authorList>
            <person name="Love K.R."/>
            <person name="Shah K.A."/>
            <person name="Whittaker C.A."/>
            <person name="Wu J."/>
            <person name="Bartlett M.C."/>
            <person name="Ma D."/>
            <person name="Leeson R.L."/>
            <person name="Priest M."/>
            <person name="Young S.K."/>
            <person name="Love J.C."/>
        </authorList>
    </citation>
    <scope>NUCLEOTIDE SEQUENCE [LARGE SCALE GENOMIC DNA]</scope>
    <source>
        <strain evidence="15 16">ATCC 28485</strain>
    </source>
</reference>
<feature type="transmembrane region" description="Helical" evidence="14">
    <location>
        <begin position="325"/>
        <end position="347"/>
    </location>
</feature>
<comment type="subunit">
    <text evidence="13">Forms homooligomers. Interacts with MRS2.</text>
</comment>
<evidence type="ECO:0000256" key="6">
    <source>
        <dbReference type="ARBA" id="ARBA00022842"/>
    </source>
</evidence>
<evidence type="ECO:0000256" key="5">
    <source>
        <dbReference type="ARBA" id="ARBA00022792"/>
    </source>
</evidence>
<keyword evidence="3 14" id="KW-0813">Transport</keyword>
<accession>A0A1B2JBW6</accession>
<dbReference type="SUPFAM" id="SSF144083">
    <property type="entry name" value="Magnesium transport protein CorA, transmembrane region"/>
    <property type="match status" value="1"/>
</dbReference>
<dbReference type="Pfam" id="PF22099">
    <property type="entry name" value="MRS2-like"/>
    <property type="match status" value="1"/>
</dbReference>
<dbReference type="Gene3D" id="1.20.58.340">
    <property type="entry name" value="Magnesium transport protein CorA, transmembrane region"/>
    <property type="match status" value="1"/>
</dbReference>
<comment type="similarity">
    <text evidence="2 14">Belongs to the CorA metal ion transporter (MIT) (TC 1.A.35) family.</text>
</comment>
<keyword evidence="16" id="KW-1185">Reference proteome</keyword>
<keyword evidence="11 14" id="KW-0472">Membrane</keyword>
<evidence type="ECO:0000313" key="16">
    <source>
        <dbReference type="Proteomes" id="UP000094565"/>
    </source>
</evidence>
<keyword evidence="10" id="KW-0496">Mitochondrion</keyword>
<evidence type="ECO:0000256" key="11">
    <source>
        <dbReference type="ARBA" id="ARBA00023136"/>
    </source>
</evidence>
<evidence type="ECO:0000256" key="7">
    <source>
        <dbReference type="ARBA" id="ARBA00022946"/>
    </source>
</evidence>
<dbReference type="InterPro" id="IPR045863">
    <property type="entry name" value="CorA_TM1_TM2"/>
</dbReference>
<keyword evidence="8 14" id="KW-1133">Transmembrane helix</keyword>
<protein>
    <recommendedName>
        <fullName evidence="14">Magnesium transporter</fullName>
    </recommendedName>
</protein>
<feature type="transmembrane region" description="Helical" evidence="14">
    <location>
        <begin position="359"/>
        <end position="377"/>
    </location>
</feature>
<keyword evidence="4 14" id="KW-0812">Transmembrane</keyword>
<keyword evidence="9 14" id="KW-0406">Ion transport</keyword>
<dbReference type="GO" id="GO:0045016">
    <property type="term" value="P:mitochondrial magnesium ion transmembrane transport"/>
    <property type="evidence" value="ECO:0007669"/>
    <property type="project" value="TreeGrafter"/>
</dbReference>
<dbReference type="AlphaFoldDB" id="A0A1B2JBW6"/>
<dbReference type="CDD" id="cd12823">
    <property type="entry name" value="Mrs2_Mfm1p-like"/>
    <property type="match status" value="1"/>
</dbReference>
<evidence type="ECO:0000256" key="4">
    <source>
        <dbReference type="ARBA" id="ARBA00022692"/>
    </source>
</evidence>
<gene>
    <name evidence="15" type="primary">MFM1</name>
    <name evidence="15" type="ORF">ATY40_BA7502765</name>
</gene>
<keyword evidence="7" id="KW-0809">Transit peptide</keyword>
<dbReference type="PANTHER" id="PTHR13890:SF0">
    <property type="entry name" value="MAGNESIUM TRANSPORTER MRS2 HOMOLOG, MITOCHONDRIAL"/>
    <property type="match status" value="1"/>
</dbReference>
<dbReference type="InterPro" id="IPR039204">
    <property type="entry name" value="MRS2-like"/>
</dbReference>
<proteinExistence type="inferred from homology"/>
<dbReference type="Proteomes" id="UP000094565">
    <property type="component" value="Chromosome 2"/>
</dbReference>